<proteinExistence type="inferred from homology"/>
<dbReference type="EMBL" id="CDMZ01004058">
    <property type="protein sequence ID" value="CEM48506.1"/>
    <property type="molecule type" value="Genomic_DNA"/>
</dbReference>
<accession>A0A0G4HVK1</accession>
<dbReference type="Gene3D" id="3.40.50.200">
    <property type="entry name" value="Peptidase S8/S53 domain"/>
    <property type="match status" value="1"/>
</dbReference>
<dbReference type="InterPro" id="IPR036852">
    <property type="entry name" value="Peptidase_S8/S53_dom_sf"/>
</dbReference>
<evidence type="ECO:0000256" key="9">
    <source>
        <dbReference type="SAM" id="SignalP"/>
    </source>
</evidence>
<evidence type="ECO:0000313" key="11">
    <source>
        <dbReference type="EMBL" id="CEM48506.1"/>
    </source>
</evidence>
<evidence type="ECO:0000259" key="10">
    <source>
        <dbReference type="Pfam" id="PF00082"/>
    </source>
</evidence>
<dbReference type="PANTHER" id="PTHR43399">
    <property type="entry name" value="SUBTILISIN-RELATED"/>
    <property type="match status" value="1"/>
</dbReference>
<comment type="catalytic activity">
    <reaction evidence="6">
        <text>Hydrolysis of proteins with broad specificity for peptide bonds, and a preference for a large uncharged residue in P1. Hydrolyzes peptide amides.</text>
        <dbReference type="EC" id="3.4.21.62"/>
    </reaction>
</comment>
<organism evidence="11">
    <name type="scientific">Chromera velia CCMP2878</name>
    <dbReference type="NCBI Taxonomy" id="1169474"/>
    <lineage>
        <taxon>Eukaryota</taxon>
        <taxon>Sar</taxon>
        <taxon>Alveolata</taxon>
        <taxon>Colpodellida</taxon>
        <taxon>Chromeraceae</taxon>
        <taxon>Chromera</taxon>
    </lineage>
</organism>
<keyword evidence="3" id="KW-0378">Hydrolase</keyword>
<dbReference type="InterPro" id="IPR000209">
    <property type="entry name" value="Peptidase_S8/S53_dom"/>
</dbReference>
<comment type="similarity">
    <text evidence="1 8">Belongs to the peptidase S8 family.</text>
</comment>
<feature type="non-terminal residue" evidence="11">
    <location>
        <position position="366"/>
    </location>
</feature>
<dbReference type="PRINTS" id="PR00723">
    <property type="entry name" value="SUBTILISIN"/>
</dbReference>
<evidence type="ECO:0000256" key="7">
    <source>
        <dbReference type="ARBA" id="ARBA00023619"/>
    </source>
</evidence>
<dbReference type="Pfam" id="PF00082">
    <property type="entry name" value="Peptidase_S8"/>
    <property type="match status" value="1"/>
</dbReference>
<dbReference type="AlphaFoldDB" id="A0A0G4HVK1"/>
<dbReference type="SUPFAM" id="SSF52743">
    <property type="entry name" value="Subtilisin-like"/>
    <property type="match status" value="1"/>
</dbReference>
<dbReference type="PANTHER" id="PTHR43399:SF4">
    <property type="entry name" value="CELL WALL-ASSOCIATED PROTEASE"/>
    <property type="match status" value="1"/>
</dbReference>
<keyword evidence="9" id="KW-0732">Signal</keyword>
<dbReference type="InterPro" id="IPR022398">
    <property type="entry name" value="Peptidase_S8_His-AS"/>
</dbReference>
<feature type="domain" description="Peptidase S8/S53" evidence="10">
    <location>
        <begin position="266"/>
        <end position="362"/>
    </location>
</feature>
<keyword evidence="2" id="KW-0645">Protease</keyword>
<keyword evidence="4" id="KW-0720">Serine protease</keyword>
<evidence type="ECO:0000256" key="6">
    <source>
        <dbReference type="ARBA" id="ARBA00023529"/>
    </source>
</evidence>
<dbReference type="InterPro" id="IPR023827">
    <property type="entry name" value="Peptidase_S8_Asp-AS"/>
</dbReference>
<evidence type="ECO:0000256" key="8">
    <source>
        <dbReference type="PROSITE-ProRule" id="PRU01240"/>
    </source>
</evidence>
<feature type="chain" id="PRO_5005192019" description="subtilisin" evidence="9">
    <location>
        <begin position="20"/>
        <end position="366"/>
    </location>
</feature>
<dbReference type="PROSITE" id="PS00136">
    <property type="entry name" value="SUBTILASE_ASP"/>
    <property type="match status" value="1"/>
</dbReference>
<protein>
    <recommendedName>
        <fullName evidence="7">subtilisin</fullName>
        <ecNumber evidence="7">3.4.21.62</ecNumber>
    </recommendedName>
</protein>
<sequence length="366" mass="39887">MKALLLCVVCCVTLGLANAGEGLGDEVVNVPTVPPDQVAEFEQKLNRVIVEWSESSSAADRRRRRMAAVDGLHDVGVGVGLGDVEVGTGTDGGEALSHRSWRQIWAERDRRSGAVGVRAETRTFRAYLLRFFQGVAQEQLEVKDVPELERAAAGKVQVNNVKRLNGMNIDIVEVASPSQTDDLLAELRAMPEVTHVEKDALFVIENKEEGDPTERLLQSVSAYRPNDPYFSQLWGMDQGNRAGDINAPEAWALFDPNAQRSFALPIVGVVDTGIDWGNPDLQPLLWVNEAERYGTTGQDDDRNGIVDDLYGYNGATNSGDPMDDQYHGTHVAGTVGAMGNNGKLVAGVWWGLRIMGLKFLDASGRV</sequence>
<evidence type="ECO:0000256" key="5">
    <source>
        <dbReference type="ARBA" id="ARBA00023145"/>
    </source>
</evidence>
<gene>
    <name evidence="11" type="ORF">Cvel_8883</name>
</gene>
<dbReference type="PROSITE" id="PS00137">
    <property type="entry name" value="SUBTILASE_HIS"/>
    <property type="match status" value="1"/>
</dbReference>
<evidence type="ECO:0000256" key="1">
    <source>
        <dbReference type="ARBA" id="ARBA00011073"/>
    </source>
</evidence>
<dbReference type="InterPro" id="IPR015500">
    <property type="entry name" value="Peptidase_S8_subtilisin-rel"/>
</dbReference>
<feature type="signal peptide" evidence="9">
    <location>
        <begin position="1"/>
        <end position="19"/>
    </location>
</feature>
<dbReference type="PROSITE" id="PS51892">
    <property type="entry name" value="SUBTILASE"/>
    <property type="match status" value="1"/>
</dbReference>
<evidence type="ECO:0000256" key="4">
    <source>
        <dbReference type="ARBA" id="ARBA00022825"/>
    </source>
</evidence>
<reference evidence="11" key="1">
    <citation type="submission" date="2014-11" db="EMBL/GenBank/DDBJ databases">
        <authorList>
            <person name="Otto D Thomas"/>
            <person name="Naeem Raeece"/>
        </authorList>
    </citation>
    <scope>NUCLEOTIDE SEQUENCE</scope>
</reference>
<comment type="caution">
    <text evidence="8">Lacks conserved residue(s) required for the propagation of feature annotation.</text>
</comment>
<evidence type="ECO:0000256" key="2">
    <source>
        <dbReference type="ARBA" id="ARBA00022670"/>
    </source>
</evidence>
<dbReference type="InterPro" id="IPR051048">
    <property type="entry name" value="Peptidase_S8/S53_subtilisin"/>
</dbReference>
<evidence type="ECO:0000256" key="3">
    <source>
        <dbReference type="ARBA" id="ARBA00022801"/>
    </source>
</evidence>
<dbReference type="GO" id="GO:0006508">
    <property type="term" value="P:proteolysis"/>
    <property type="evidence" value="ECO:0007669"/>
    <property type="project" value="UniProtKB-KW"/>
</dbReference>
<dbReference type="EC" id="3.4.21.62" evidence="7"/>
<name>A0A0G4HVK1_9ALVE</name>
<keyword evidence="5" id="KW-0865">Zymogen</keyword>
<dbReference type="GO" id="GO:0004252">
    <property type="term" value="F:serine-type endopeptidase activity"/>
    <property type="evidence" value="ECO:0007669"/>
    <property type="project" value="UniProtKB-EC"/>
</dbReference>